<accession>A0A382M9T2</accession>
<feature type="region of interest" description="Disordered" evidence="1">
    <location>
        <begin position="1"/>
        <end position="22"/>
    </location>
</feature>
<feature type="non-terminal residue" evidence="2">
    <location>
        <position position="1"/>
    </location>
</feature>
<dbReference type="EMBL" id="UINC01091308">
    <property type="protein sequence ID" value="SVC43971.1"/>
    <property type="molecule type" value="Genomic_DNA"/>
</dbReference>
<feature type="non-terminal residue" evidence="2">
    <location>
        <position position="44"/>
    </location>
</feature>
<evidence type="ECO:0000313" key="2">
    <source>
        <dbReference type="EMBL" id="SVC43971.1"/>
    </source>
</evidence>
<evidence type="ECO:0000256" key="1">
    <source>
        <dbReference type="SAM" id="MobiDB-lite"/>
    </source>
</evidence>
<reference evidence="2" key="1">
    <citation type="submission" date="2018-05" db="EMBL/GenBank/DDBJ databases">
        <authorList>
            <person name="Lanie J.A."/>
            <person name="Ng W.-L."/>
            <person name="Kazmierczak K.M."/>
            <person name="Andrzejewski T.M."/>
            <person name="Davidsen T.M."/>
            <person name="Wayne K.J."/>
            <person name="Tettelin H."/>
            <person name="Glass J.I."/>
            <person name="Rusch D."/>
            <person name="Podicherti R."/>
            <person name="Tsui H.-C.T."/>
            <person name="Winkler M.E."/>
        </authorList>
    </citation>
    <scope>NUCLEOTIDE SEQUENCE</scope>
</reference>
<name>A0A382M9T2_9ZZZZ</name>
<sequence>VSRERAAQYARGSQNEKRGPPAVGPVFYRGFLLRFDAQFCVPFE</sequence>
<gene>
    <name evidence="2" type="ORF">METZ01_LOCUS296825</name>
</gene>
<organism evidence="2">
    <name type="scientific">marine metagenome</name>
    <dbReference type="NCBI Taxonomy" id="408172"/>
    <lineage>
        <taxon>unclassified sequences</taxon>
        <taxon>metagenomes</taxon>
        <taxon>ecological metagenomes</taxon>
    </lineage>
</organism>
<protein>
    <submittedName>
        <fullName evidence="2">Uncharacterized protein</fullName>
    </submittedName>
</protein>
<proteinExistence type="predicted"/>
<dbReference type="AlphaFoldDB" id="A0A382M9T2"/>